<gene>
    <name evidence="1" type="ordered locus">CA_C1971</name>
</gene>
<accession>Q97HN9</accession>
<dbReference type="KEGG" id="cac:CA_C1971"/>
<keyword evidence="2" id="KW-1185">Reference proteome</keyword>
<dbReference type="RefSeq" id="WP_010965272.1">
    <property type="nucleotide sequence ID" value="NC_003030.1"/>
</dbReference>
<protein>
    <submittedName>
        <fullName evidence="1">Uncharacterized protein</fullName>
    </submittedName>
</protein>
<proteinExistence type="predicted"/>
<dbReference type="GeneID" id="44998460"/>
<dbReference type="OrthoDB" id="1930159at2"/>
<dbReference type="InterPro" id="IPR043752">
    <property type="entry name" value="DUF5697"/>
</dbReference>
<dbReference type="PIR" id="H97142">
    <property type="entry name" value="H97142"/>
</dbReference>
<dbReference type="Pfam" id="PF18954">
    <property type="entry name" value="DUF5697"/>
    <property type="match status" value="1"/>
</dbReference>
<dbReference type="STRING" id="272562.CA_C1971"/>
<dbReference type="DNASU" id="1118154"/>
<organism evidence="1 2">
    <name type="scientific">Clostridium acetobutylicum (strain ATCC 824 / DSM 792 / JCM 1419 / IAM 19013 / LMG 5710 / NBRC 13948 / NRRL B-527 / VKM B-1787 / 2291 / W)</name>
    <dbReference type="NCBI Taxonomy" id="272562"/>
    <lineage>
        <taxon>Bacteria</taxon>
        <taxon>Bacillati</taxon>
        <taxon>Bacillota</taxon>
        <taxon>Clostridia</taxon>
        <taxon>Eubacteriales</taxon>
        <taxon>Clostridiaceae</taxon>
        <taxon>Clostridium</taxon>
    </lineage>
</organism>
<sequence>MYYINLKQERILKFIEKFGVARIEHMKRILNIKDIDNQFKILIRQRKVKLVFNDICVLDGKKELNIKMIKALDLYSYLHLNNGGIPIEWCMPQDFPFTIAFFRNSKVFDVAIINEGEETIYSSAINRGVSERVIVVLSEENQKENIKINKQIKCCTIEDGVLNFF</sequence>
<dbReference type="HOGENOM" id="CLU_1607962_0_0_9"/>
<dbReference type="EMBL" id="AE001437">
    <property type="protein sequence ID" value="AAK79931.1"/>
    <property type="molecule type" value="Genomic_DNA"/>
</dbReference>
<name>Q97HN9_CLOAB</name>
<dbReference type="AlphaFoldDB" id="Q97HN9"/>
<evidence type="ECO:0000313" key="2">
    <source>
        <dbReference type="Proteomes" id="UP000000814"/>
    </source>
</evidence>
<dbReference type="Proteomes" id="UP000000814">
    <property type="component" value="Chromosome"/>
</dbReference>
<reference evidence="1 2" key="1">
    <citation type="journal article" date="2001" name="J. Bacteriol.">
        <title>Genome sequence and comparative analysis of the solvent-producing bacterium Clostridium acetobutylicum.</title>
        <authorList>
            <person name="Nolling J."/>
            <person name="Breton G."/>
            <person name="Omelchenko M.V."/>
            <person name="Makarova K.S."/>
            <person name="Zeng Q."/>
            <person name="Gibson R."/>
            <person name="Lee H.M."/>
            <person name="Dubois J."/>
            <person name="Qiu D."/>
            <person name="Hitti J."/>
            <person name="Wolf Y.I."/>
            <person name="Tatusov R.L."/>
            <person name="Sabathe F."/>
            <person name="Doucette-Stamm L."/>
            <person name="Soucaille P."/>
            <person name="Daly M.J."/>
            <person name="Bennett G.N."/>
            <person name="Koonin E.V."/>
            <person name="Smith D.R."/>
        </authorList>
    </citation>
    <scope>NUCLEOTIDE SEQUENCE [LARGE SCALE GENOMIC DNA]</scope>
    <source>
        <strain evidence="2">ATCC 824 / DSM 792 / JCM 1419 / LMG 5710 / VKM B-1787</strain>
    </source>
</reference>
<evidence type="ECO:0000313" key="1">
    <source>
        <dbReference type="EMBL" id="AAK79931.1"/>
    </source>
</evidence>
<dbReference type="PATRIC" id="fig|272562.8.peg.2178"/>